<dbReference type="InterPro" id="IPR036875">
    <property type="entry name" value="Znf_CCHC_sf"/>
</dbReference>
<feature type="domain" description="CCHC-type" evidence="2">
    <location>
        <begin position="105"/>
        <end position="121"/>
    </location>
</feature>
<keyword evidence="1" id="KW-0862">Zinc</keyword>
<dbReference type="EMBL" id="HACL01000317">
    <property type="protein sequence ID" value="CFW94611.1"/>
    <property type="molecule type" value="Transcribed_RNA"/>
</dbReference>
<dbReference type="GO" id="GO:0003676">
    <property type="term" value="F:nucleic acid binding"/>
    <property type="evidence" value="ECO:0007669"/>
    <property type="project" value="InterPro"/>
</dbReference>
<dbReference type="InterPro" id="IPR001878">
    <property type="entry name" value="Znf_CCHC"/>
</dbReference>
<name>A0A0E4G8Y8_ANOGA</name>
<dbReference type="SMART" id="SM00343">
    <property type="entry name" value="ZnF_C2HC"/>
    <property type="match status" value="2"/>
</dbReference>
<evidence type="ECO:0000256" key="1">
    <source>
        <dbReference type="PROSITE-ProRule" id="PRU00047"/>
    </source>
</evidence>
<dbReference type="AlphaFoldDB" id="A0A0E4G8Y8"/>
<dbReference type="GO" id="GO:0008270">
    <property type="term" value="F:zinc ion binding"/>
    <property type="evidence" value="ECO:0007669"/>
    <property type="project" value="UniProtKB-KW"/>
</dbReference>
<feature type="domain" description="CCHC-type" evidence="2">
    <location>
        <begin position="129"/>
        <end position="144"/>
    </location>
</feature>
<organism evidence="3">
    <name type="scientific">Anopheles gambiae</name>
    <name type="common">African malaria mosquito</name>
    <dbReference type="NCBI Taxonomy" id="7165"/>
    <lineage>
        <taxon>Eukaryota</taxon>
        <taxon>Metazoa</taxon>
        <taxon>Ecdysozoa</taxon>
        <taxon>Arthropoda</taxon>
        <taxon>Hexapoda</taxon>
        <taxon>Insecta</taxon>
        <taxon>Pterygota</taxon>
        <taxon>Neoptera</taxon>
        <taxon>Endopterygota</taxon>
        <taxon>Diptera</taxon>
        <taxon>Nematocera</taxon>
        <taxon>Culicoidea</taxon>
        <taxon>Culicidae</taxon>
        <taxon>Anophelinae</taxon>
        <taxon>Anopheles</taxon>
    </lineage>
</organism>
<evidence type="ECO:0000313" key="3">
    <source>
        <dbReference type="EMBL" id="CFW94611.1"/>
    </source>
</evidence>
<dbReference type="SUPFAM" id="SSF57756">
    <property type="entry name" value="Retrovirus zinc finger-like domains"/>
    <property type="match status" value="1"/>
</dbReference>
<protein>
    <recommendedName>
        <fullName evidence="2">CCHC-type domain-containing protein</fullName>
    </recommendedName>
</protein>
<dbReference type="Pfam" id="PF00098">
    <property type="entry name" value="zf-CCHC"/>
    <property type="match status" value="2"/>
</dbReference>
<keyword evidence="1" id="KW-0479">Metal-binding</keyword>
<sequence length="168" mass="18250">MLQQVRAIVGSAGVCRHVTEMASVVIHDVDPLAREDDLTSLLDSKFESGAGIVSTTMTQMADGTQRAYVRLPAKFVSELDGTKIKLGFCVSKVRAAPPTPRERVRCYRCLELGHRAHDCRSPDDRQNMCIRCGVVGHMAKACTSQPKCLKCGGPHAMGHPDCARSALQ</sequence>
<dbReference type="Gene3D" id="4.10.60.10">
    <property type="entry name" value="Zinc finger, CCHC-type"/>
    <property type="match status" value="1"/>
</dbReference>
<dbReference type="PROSITE" id="PS50158">
    <property type="entry name" value="ZF_CCHC"/>
    <property type="match status" value="2"/>
</dbReference>
<evidence type="ECO:0000259" key="2">
    <source>
        <dbReference type="PROSITE" id="PS50158"/>
    </source>
</evidence>
<keyword evidence="1" id="KW-0863">Zinc-finger</keyword>
<reference evidence="3" key="1">
    <citation type="submission" date="2015-03" db="EMBL/GenBank/DDBJ databases">
        <title>Long non-coding RNA discovery across the genus Anopheles reveals conserved secondary structures within and beyond the Gambiae complex.</title>
        <authorList>
            <person name="Jenkins A."/>
            <person name="Waterhouse R."/>
            <person name="Muskavitch M."/>
        </authorList>
    </citation>
    <scope>NUCLEOTIDE SEQUENCE</scope>
    <source>
        <tissue evidence="3">Whole body</tissue>
    </source>
</reference>
<dbReference type="VEuPathDB" id="VectorBase:AGAMI1_013993"/>
<proteinExistence type="predicted"/>
<accession>A0A0E4G8Y8</accession>